<dbReference type="Gene3D" id="3.40.50.2000">
    <property type="entry name" value="Glycogen Phosphorylase B"/>
    <property type="match status" value="2"/>
</dbReference>
<reference evidence="2 3" key="1">
    <citation type="submission" date="2018-09" db="EMBL/GenBank/DDBJ databases">
        <title>Genome sequencing of strain 2DFW10M-5.</title>
        <authorList>
            <person name="Heo J."/>
            <person name="Kim S.-J."/>
            <person name="Kwon S.-W."/>
        </authorList>
    </citation>
    <scope>NUCLEOTIDE SEQUENCE [LARGE SCALE GENOMIC DNA]</scope>
    <source>
        <strain evidence="2 3">2DFW10M-5</strain>
    </source>
</reference>
<dbReference type="Pfam" id="PF04101">
    <property type="entry name" value="Glyco_tran_28_C"/>
    <property type="match status" value="1"/>
</dbReference>
<gene>
    <name evidence="2" type="ORF">D7I44_09265</name>
</gene>
<dbReference type="OrthoDB" id="555447at2"/>
<proteinExistence type="predicted"/>
<organism evidence="2 3">
    <name type="scientific">Gryllotalpicola protaetiae</name>
    <dbReference type="NCBI Taxonomy" id="2419771"/>
    <lineage>
        <taxon>Bacteria</taxon>
        <taxon>Bacillati</taxon>
        <taxon>Actinomycetota</taxon>
        <taxon>Actinomycetes</taxon>
        <taxon>Micrococcales</taxon>
        <taxon>Microbacteriaceae</taxon>
        <taxon>Gryllotalpicola</taxon>
    </lineage>
</organism>
<dbReference type="EMBL" id="CP032624">
    <property type="protein sequence ID" value="AYG03705.1"/>
    <property type="molecule type" value="Genomic_DNA"/>
</dbReference>
<name>A0A387BI27_9MICO</name>
<dbReference type="SUPFAM" id="SSF53756">
    <property type="entry name" value="UDP-Glycosyltransferase/glycogen phosphorylase"/>
    <property type="match status" value="1"/>
</dbReference>
<feature type="domain" description="Glycosyl transferase family 28 C-terminal" evidence="1">
    <location>
        <begin position="170"/>
        <end position="295"/>
    </location>
</feature>
<dbReference type="InterPro" id="IPR007235">
    <property type="entry name" value="Glyco_trans_28_C"/>
</dbReference>
<sequence length="315" mass="34286">MSKERVLLVCSGGGHLKQLFALAERIGIAAEEQLWLTFRNGLSESLLAEREVIFTPFAAPRDATNILRLRAFAELLLATNRFSMAVSTGSSPAVAVLPVAYKHGIPVHYIESAARAEGPSLSGRLIARNAHIPTYTQYPVWQSDRWKYRGSIFDSFKPADATGRRRIGRVVVSVGTQEGYPFRRLYHALAPLLDGCDVLWQTGTEDVSQYGISGRAMVPHAELAQAIAEADVVIAHAGTGTAITALENGKVPVLVPRLAKYHEHVDDHQVQIGRELESRGLALMRHAEDLTMEDLLHAASLGAAAAAPPRFQLVA</sequence>
<dbReference type="GO" id="GO:0016758">
    <property type="term" value="F:hexosyltransferase activity"/>
    <property type="evidence" value="ECO:0007669"/>
    <property type="project" value="InterPro"/>
</dbReference>
<evidence type="ECO:0000313" key="2">
    <source>
        <dbReference type="EMBL" id="AYG03705.1"/>
    </source>
</evidence>
<protein>
    <submittedName>
        <fullName evidence="2">Glycosyl transferase family 28</fullName>
    </submittedName>
</protein>
<keyword evidence="3" id="KW-1185">Reference proteome</keyword>
<accession>A0A387BI27</accession>
<dbReference type="KEGG" id="gry:D7I44_09265"/>
<dbReference type="Proteomes" id="UP000275069">
    <property type="component" value="Chromosome"/>
</dbReference>
<dbReference type="PANTHER" id="PTHR21015">
    <property type="entry name" value="UDP-N-ACETYLGLUCOSAMINE--N-ACETYLMURAMYL-(PENTAPEPTIDE) PYROPHOSPHORYL-UNDECAPRENOL N-ACETYLGLUCOSAMINE TRANSFERASE 1"/>
    <property type="match status" value="1"/>
</dbReference>
<dbReference type="AlphaFoldDB" id="A0A387BI27"/>
<dbReference type="RefSeq" id="WP_120789238.1">
    <property type="nucleotide sequence ID" value="NZ_CP032624.1"/>
</dbReference>
<dbReference type="PANTHER" id="PTHR21015:SF22">
    <property type="entry name" value="GLYCOSYLTRANSFERASE"/>
    <property type="match status" value="1"/>
</dbReference>
<evidence type="ECO:0000313" key="3">
    <source>
        <dbReference type="Proteomes" id="UP000275069"/>
    </source>
</evidence>
<keyword evidence="2" id="KW-0808">Transferase</keyword>
<evidence type="ECO:0000259" key="1">
    <source>
        <dbReference type="Pfam" id="PF04101"/>
    </source>
</evidence>